<evidence type="ECO:0008006" key="3">
    <source>
        <dbReference type="Google" id="ProtNLM"/>
    </source>
</evidence>
<dbReference type="OrthoDB" id="2087522at2"/>
<dbReference type="Proteomes" id="UP000284908">
    <property type="component" value="Unassembled WGS sequence"/>
</dbReference>
<evidence type="ECO:0000313" key="2">
    <source>
        <dbReference type="Proteomes" id="UP000284908"/>
    </source>
</evidence>
<reference evidence="1 2" key="1">
    <citation type="submission" date="2018-09" db="EMBL/GenBank/DDBJ databases">
        <authorList>
            <person name="Le Fleche-Mateos A."/>
        </authorList>
    </citation>
    <scope>NUCLEOTIDE SEQUENCE [LARGE SCALE GENOMIC DNA]</scope>
    <source>
        <strain evidence="1 2">DSM 27399</strain>
    </source>
</reference>
<organism evidence="1 2">
    <name type="scientific">Rahnella woolbedingensis</name>
    <dbReference type="NCBI Taxonomy" id="1510574"/>
    <lineage>
        <taxon>Bacteria</taxon>
        <taxon>Pseudomonadati</taxon>
        <taxon>Pseudomonadota</taxon>
        <taxon>Gammaproteobacteria</taxon>
        <taxon>Enterobacterales</taxon>
        <taxon>Yersiniaceae</taxon>
        <taxon>Rahnella</taxon>
    </lineage>
</organism>
<dbReference type="RefSeq" id="WP_120132649.1">
    <property type="nucleotide sequence ID" value="NZ_RAHH01000010.1"/>
</dbReference>
<accession>A0A419N9S9</accession>
<gene>
    <name evidence="1" type="ORF">D6C13_10220</name>
</gene>
<keyword evidence="2" id="KW-1185">Reference proteome</keyword>
<dbReference type="AlphaFoldDB" id="A0A419N9S9"/>
<sequence length="364" mass="40430">MSQNWMRHFELRLLDENGKGISLSDFKVTFEVERNDNKWPAVGTVKIYNLSPQTQNRIMQREFAKIVLIAGYDGLAPDVRTSDVGIARDIPTSEVGNSNGSNYGVIFSGDIRFTVTGKDNPVDSWVQVQACDSVEAFTNAFINTSISKGYTTEDIYIELMRRLEPYGISRGIVPEFPSTVFPRGRALFGYVHNYLDEIATQCKATWQFNYGKVDIVARDRATHEAVVLNSNTGLIGMPQQTIGAGVNVRCLINSEILLNGLIQLDQASVYRNKLTEQDLFSGRFVEKDINGNLVPITKIRDENGNLINAPATSQPASVATDGVYKVRYISYTGDTRGQAWYMDLACEARGSTDVPSSSFMNKQG</sequence>
<evidence type="ECO:0000313" key="1">
    <source>
        <dbReference type="EMBL" id="RJT44534.1"/>
    </source>
</evidence>
<proteinExistence type="predicted"/>
<comment type="caution">
    <text evidence="1">The sequence shown here is derived from an EMBL/GenBank/DDBJ whole genome shotgun (WGS) entry which is preliminary data.</text>
</comment>
<protein>
    <recommendedName>
        <fullName evidence="3">Bacteriophage protein</fullName>
    </recommendedName>
</protein>
<name>A0A419N9S9_9GAMM</name>
<dbReference type="EMBL" id="RAHH01000010">
    <property type="protein sequence ID" value="RJT44534.1"/>
    <property type="molecule type" value="Genomic_DNA"/>
</dbReference>